<name>A0A814KI69_9BILA</name>
<organism evidence="1 3">
    <name type="scientific">Rotaria magnacalcarata</name>
    <dbReference type="NCBI Taxonomy" id="392030"/>
    <lineage>
        <taxon>Eukaryota</taxon>
        <taxon>Metazoa</taxon>
        <taxon>Spiralia</taxon>
        <taxon>Gnathifera</taxon>
        <taxon>Rotifera</taxon>
        <taxon>Eurotatoria</taxon>
        <taxon>Bdelloidea</taxon>
        <taxon>Philodinida</taxon>
        <taxon>Philodinidae</taxon>
        <taxon>Rotaria</taxon>
    </lineage>
</organism>
<dbReference type="AlphaFoldDB" id="A0A814KI69"/>
<dbReference type="EMBL" id="CAJNOV010001190">
    <property type="protein sequence ID" value="CAF1051394.1"/>
    <property type="molecule type" value="Genomic_DNA"/>
</dbReference>
<dbReference type="EMBL" id="CAJOBH010002405">
    <property type="protein sequence ID" value="CAF3904577.1"/>
    <property type="molecule type" value="Genomic_DNA"/>
</dbReference>
<protein>
    <submittedName>
        <fullName evidence="1">Uncharacterized protein</fullName>
    </submittedName>
</protein>
<evidence type="ECO:0000313" key="1">
    <source>
        <dbReference type="EMBL" id="CAF1051394.1"/>
    </source>
</evidence>
<evidence type="ECO:0000313" key="3">
    <source>
        <dbReference type="Proteomes" id="UP000663855"/>
    </source>
</evidence>
<reference evidence="1" key="1">
    <citation type="submission" date="2021-02" db="EMBL/GenBank/DDBJ databases">
        <authorList>
            <person name="Nowell W R."/>
        </authorList>
    </citation>
    <scope>NUCLEOTIDE SEQUENCE</scope>
</reference>
<comment type="caution">
    <text evidence="1">The sequence shown here is derived from an EMBL/GenBank/DDBJ whole genome shotgun (WGS) entry which is preliminary data.</text>
</comment>
<gene>
    <name evidence="2" type="ORF">BYL167_LOCUS8652</name>
    <name evidence="1" type="ORF">CJN711_LOCUS4761</name>
</gene>
<dbReference type="Proteomes" id="UP000681967">
    <property type="component" value="Unassembled WGS sequence"/>
</dbReference>
<dbReference type="Proteomes" id="UP000663855">
    <property type="component" value="Unassembled WGS sequence"/>
</dbReference>
<accession>A0A814KI69</accession>
<feature type="non-terminal residue" evidence="1">
    <location>
        <position position="1"/>
    </location>
</feature>
<proteinExistence type="predicted"/>
<sequence length="73" mass="8430">DVTISTKPFVPIHNWSVNLDESEVFFTVGTIFKIDSCDELDGFWHVKLTLSTERDRVLQALFNHYEIQIGETS</sequence>
<evidence type="ECO:0000313" key="2">
    <source>
        <dbReference type="EMBL" id="CAF3904577.1"/>
    </source>
</evidence>